<gene>
    <name evidence="3" type="ORF">VDBG_00530</name>
</gene>
<dbReference type="GO" id="GO:0005829">
    <property type="term" value="C:cytosol"/>
    <property type="evidence" value="ECO:0007669"/>
    <property type="project" value="TreeGrafter"/>
</dbReference>
<feature type="domain" description="SCP2" evidence="2">
    <location>
        <begin position="88"/>
        <end position="187"/>
    </location>
</feature>
<sequence>MKHKHQSAPQKLYPVADLQPALCYWQAHQPSTPPSRVRFVRVLESLFPPPWPKGNRIRPPPDQQPLTRPRSSPFAAKFPSSAAFDAINSALSSEADRKDAIKQGNAVFAFTLKNSAGETDSWHIDLKETGTVQKGLPSKPTVTLSLSDTDFASLVAGKANAQKLFMSGKLKIKGDVMKATKMEPILKKAQTKSKL</sequence>
<name>C9S6B0_VERA1</name>
<evidence type="ECO:0000313" key="3">
    <source>
        <dbReference type="EMBL" id="EEY14422.1"/>
    </source>
</evidence>
<keyword evidence="4" id="KW-1185">Reference proteome</keyword>
<feature type="compositionally biased region" description="Pro residues" evidence="1">
    <location>
        <begin position="50"/>
        <end position="63"/>
    </location>
</feature>
<reference evidence="4" key="1">
    <citation type="journal article" date="2011" name="PLoS Pathog.">
        <title>Comparative genomics yields insights into niche adaptation of plant vascular wilt pathogens.</title>
        <authorList>
            <person name="Klosterman S.J."/>
            <person name="Subbarao K.V."/>
            <person name="Kang S."/>
            <person name="Veronese P."/>
            <person name="Gold S.E."/>
            <person name="Thomma B.P.H.J."/>
            <person name="Chen Z."/>
            <person name="Henrissat B."/>
            <person name="Lee Y.-H."/>
            <person name="Park J."/>
            <person name="Garcia-Pedrajas M.D."/>
            <person name="Barbara D.J."/>
            <person name="Anchieta A."/>
            <person name="de Jonge R."/>
            <person name="Santhanam P."/>
            <person name="Maruthachalam K."/>
            <person name="Atallah Z."/>
            <person name="Amyotte S.G."/>
            <person name="Paz Z."/>
            <person name="Inderbitzin P."/>
            <person name="Hayes R.J."/>
            <person name="Heiman D.I."/>
            <person name="Young S."/>
            <person name="Zeng Q."/>
            <person name="Engels R."/>
            <person name="Galagan J."/>
            <person name="Cuomo C.A."/>
            <person name="Dobinson K.F."/>
            <person name="Ma L.-J."/>
        </authorList>
    </citation>
    <scope>NUCLEOTIDE SEQUENCE [LARGE SCALE GENOMIC DNA]</scope>
    <source>
        <strain evidence="4">VaMs.102 / ATCC MYA-4576 / FGSC 10136</strain>
    </source>
</reference>
<dbReference type="STRING" id="526221.C9S6B0"/>
<dbReference type="AlphaFoldDB" id="C9S6B0"/>
<dbReference type="GeneID" id="9529203"/>
<dbReference type="FunFam" id="3.30.1050.10:FF:000001">
    <property type="entry name" value="Putative Non-specific lipid-transfer protein"/>
    <property type="match status" value="1"/>
</dbReference>
<dbReference type="SUPFAM" id="SSF55718">
    <property type="entry name" value="SCP-like"/>
    <property type="match status" value="1"/>
</dbReference>
<evidence type="ECO:0000259" key="2">
    <source>
        <dbReference type="Pfam" id="PF02036"/>
    </source>
</evidence>
<dbReference type="OrthoDB" id="10265837at2759"/>
<dbReference type="HOGENOM" id="CLU_1397295_0_0_1"/>
<dbReference type="Proteomes" id="UP000008698">
    <property type="component" value="Unassembled WGS sequence"/>
</dbReference>
<dbReference type="PANTHER" id="PTHR10094:SF25">
    <property type="entry name" value="SCP2 STEROL-BINDING DOMAIN-CONTAINING PROTEIN 1"/>
    <property type="match status" value="1"/>
</dbReference>
<dbReference type="Gene3D" id="3.30.1050.10">
    <property type="entry name" value="SCP2 sterol-binding domain"/>
    <property type="match status" value="1"/>
</dbReference>
<protein>
    <submittedName>
        <fullName evidence="3">Fatty acid-binding protein</fullName>
    </submittedName>
</protein>
<dbReference type="RefSeq" id="XP_003008848.1">
    <property type="nucleotide sequence ID" value="XM_003008802.1"/>
</dbReference>
<dbReference type="InterPro" id="IPR003033">
    <property type="entry name" value="SCP2_sterol-bd_dom"/>
</dbReference>
<dbReference type="eggNOG" id="KOG4170">
    <property type="taxonomic scope" value="Eukaryota"/>
</dbReference>
<dbReference type="PANTHER" id="PTHR10094">
    <property type="entry name" value="STEROL CARRIER PROTEIN 2 SCP-2 FAMILY PROTEIN"/>
    <property type="match status" value="1"/>
</dbReference>
<dbReference type="OMA" id="PMHRWIG"/>
<dbReference type="Pfam" id="PF02036">
    <property type="entry name" value="SCP2"/>
    <property type="match status" value="1"/>
</dbReference>
<dbReference type="InterPro" id="IPR036527">
    <property type="entry name" value="SCP2_sterol-bd_dom_sf"/>
</dbReference>
<proteinExistence type="predicted"/>
<feature type="region of interest" description="Disordered" evidence="1">
    <location>
        <begin position="50"/>
        <end position="73"/>
    </location>
</feature>
<accession>C9S6B0</accession>
<dbReference type="EMBL" id="DS985214">
    <property type="protein sequence ID" value="EEY14422.1"/>
    <property type="molecule type" value="Genomic_DNA"/>
</dbReference>
<organism evidence="4">
    <name type="scientific">Verticillium alfalfae (strain VaMs.102 / ATCC MYA-4576 / FGSC 10136)</name>
    <name type="common">Verticillium wilt of alfalfa</name>
    <name type="synonym">Verticillium albo-atrum</name>
    <dbReference type="NCBI Taxonomy" id="526221"/>
    <lineage>
        <taxon>Eukaryota</taxon>
        <taxon>Fungi</taxon>
        <taxon>Dikarya</taxon>
        <taxon>Ascomycota</taxon>
        <taxon>Pezizomycotina</taxon>
        <taxon>Sordariomycetes</taxon>
        <taxon>Hypocreomycetidae</taxon>
        <taxon>Glomerellales</taxon>
        <taxon>Plectosphaerellaceae</taxon>
        <taxon>Verticillium</taxon>
    </lineage>
</organism>
<evidence type="ECO:0000256" key="1">
    <source>
        <dbReference type="SAM" id="MobiDB-lite"/>
    </source>
</evidence>
<dbReference type="KEGG" id="val:VDBG_00530"/>
<evidence type="ECO:0000313" key="4">
    <source>
        <dbReference type="Proteomes" id="UP000008698"/>
    </source>
</evidence>